<reference evidence="2" key="2">
    <citation type="submission" date="2020-08" db="EMBL/GenBank/DDBJ databases">
        <title>Plant Genome Project.</title>
        <authorList>
            <person name="Zhang R.-G."/>
        </authorList>
    </citation>
    <scope>NUCLEOTIDE SEQUENCE</scope>
    <source>
        <strain evidence="2">Huo1</strain>
        <tissue evidence="2">Leaf</tissue>
    </source>
</reference>
<comment type="caution">
    <text evidence="2">The sequence shown here is derived from an EMBL/GenBank/DDBJ whole genome shotgun (WGS) entry which is preliminary data.</text>
</comment>
<accession>A0A8X8XZD2</accession>
<keyword evidence="3" id="KW-1185">Reference proteome</keyword>
<dbReference type="EMBL" id="PNBA02000006">
    <property type="protein sequence ID" value="KAG6421689.1"/>
    <property type="molecule type" value="Genomic_DNA"/>
</dbReference>
<evidence type="ECO:0000313" key="2">
    <source>
        <dbReference type="EMBL" id="KAG6421689.1"/>
    </source>
</evidence>
<dbReference type="Proteomes" id="UP000298416">
    <property type="component" value="Unassembled WGS sequence"/>
</dbReference>
<protein>
    <submittedName>
        <fullName evidence="2">Uncharacterized protein</fullName>
    </submittedName>
</protein>
<name>A0A8X8XZD2_SALSN</name>
<reference evidence="2" key="1">
    <citation type="submission" date="2018-01" db="EMBL/GenBank/DDBJ databases">
        <authorList>
            <person name="Mao J.F."/>
        </authorList>
    </citation>
    <scope>NUCLEOTIDE SEQUENCE</scope>
    <source>
        <strain evidence="2">Huo1</strain>
        <tissue evidence="2">Leaf</tissue>
    </source>
</reference>
<evidence type="ECO:0000256" key="1">
    <source>
        <dbReference type="SAM" id="MobiDB-lite"/>
    </source>
</evidence>
<feature type="compositionally biased region" description="Polar residues" evidence="1">
    <location>
        <begin position="1"/>
        <end position="21"/>
    </location>
</feature>
<evidence type="ECO:0000313" key="3">
    <source>
        <dbReference type="Proteomes" id="UP000298416"/>
    </source>
</evidence>
<proteinExistence type="predicted"/>
<feature type="compositionally biased region" description="Polar residues" evidence="1">
    <location>
        <begin position="72"/>
        <end position="86"/>
    </location>
</feature>
<sequence length="179" mass="19905">MRPKLTRNSAVSSPYSFNSKRPTPALNSSSSNRNPNDRNHSVQAIQNGIRSRKFGGGAATDSREKREDDGAESQNRETATGNFRTNAENERAMVVKFQLGIYLEEEERKRGRDGLIFFPRRAEVSAGSRPRLNLQPRTLPVIESTAPEKPKAEIASPVAVTVRPAGNNPFGRRGQERRC</sequence>
<dbReference type="AlphaFoldDB" id="A0A8X8XZD2"/>
<organism evidence="2">
    <name type="scientific">Salvia splendens</name>
    <name type="common">Scarlet sage</name>
    <dbReference type="NCBI Taxonomy" id="180675"/>
    <lineage>
        <taxon>Eukaryota</taxon>
        <taxon>Viridiplantae</taxon>
        <taxon>Streptophyta</taxon>
        <taxon>Embryophyta</taxon>
        <taxon>Tracheophyta</taxon>
        <taxon>Spermatophyta</taxon>
        <taxon>Magnoliopsida</taxon>
        <taxon>eudicotyledons</taxon>
        <taxon>Gunneridae</taxon>
        <taxon>Pentapetalae</taxon>
        <taxon>asterids</taxon>
        <taxon>lamiids</taxon>
        <taxon>Lamiales</taxon>
        <taxon>Lamiaceae</taxon>
        <taxon>Nepetoideae</taxon>
        <taxon>Mentheae</taxon>
        <taxon>Salviinae</taxon>
        <taxon>Salvia</taxon>
        <taxon>Salvia subgen. Calosphace</taxon>
        <taxon>core Calosphace</taxon>
    </lineage>
</organism>
<gene>
    <name evidence="2" type="ORF">SASPL_118246</name>
</gene>
<feature type="region of interest" description="Disordered" evidence="1">
    <location>
        <begin position="1"/>
        <end position="88"/>
    </location>
</feature>